<feature type="transmembrane region" description="Helical" evidence="1">
    <location>
        <begin position="163"/>
        <end position="182"/>
    </location>
</feature>
<dbReference type="OrthoDB" id="3171527at2"/>
<feature type="transmembrane region" description="Helical" evidence="1">
    <location>
        <begin position="389"/>
        <end position="411"/>
    </location>
</feature>
<keyword evidence="1" id="KW-0472">Membrane</keyword>
<dbReference type="Pfam" id="PF06808">
    <property type="entry name" value="DctM"/>
    <property type="match status" value="1"/>
</dbReference>
<evidence type="ECO:0000259" key="2">
    <source>
        <dbReference type="Pfam" id="PF06808"/>
    </source>
</evidence>
<reference evidence="3 4" key="1">
    <citation type="submission" date="2016-10" db="EMBL/GenBank/DDBJ databases">
        <authorList>
            <person name="de Groot N.N."/>
        </authorList>
    </citation>
    <scope>NUCLEOTIDE SEQUENCE [LARGE SCALE GENOMIC DNA]</scope>
    <source>
        <strain evidence="3 4">CGMCC 1.6134</strain>
    </source>
</reference>
<feature type="transmembrane region" description="Helical" evidence="1">
    <location>
        <begin position="128"/>
        <end position="151"/>
    </location>
</feature>
<feature type="transmembrane region" description="Helical" evidence="1">
    <location>
        <begin position="347"/>
        <end position="377"/>
    </location>
</feature>
<dbReference type="STRING" id="266892.SAMN04488054_10449"/>
<gene>
    <name evidence="3" type="ORF">SAMN04488054_10449</name>
</gene>
<protein>
    <submittedName>
        <fullName evidence="3">Tripartite ATP-independent transporter, DctM component</fullName>
    </submittedName>
</protein>
<dbReference type="Proteomes" id="UP000199668">
    <property type="component" value="Unassembled WGS sequence"/>
</dbReference>
<keyword evidence="1" id="KW-0812">Transmembrane</keyword>
<dbReference type="EMBL" id="FOTY01000004">
    <property type="protein sequence ID" value="SFL72369.1"/>
    <property type="molecule type" value="Genomic_DNA"/>
</dbReference>
<proteinExistence type="predicted"/>
<name>A0A1I4K0R7_9BACI</name>
<feature type="domain" description="TRAP C4-dicarboxylate transport system permease DctM subunit" evidence="2">
    <location>
        <begin position="201"/>
        <end position="450"/>
    </location>
</feature>
<organism evidence="3 4">
    <name type="scientific">Salibacterium qingdaonense</name>
    <dbReference type="NCBI Taxonomy" id="266892"/>
    <lineage>
        <taxon>Bacteria</taxon>
        <taxon>Bacillati</taxon>
        <taxon>Bacillota</taxon>
        <taxon>Bacilli</taxon>
        <taxon>Bacillales</taxon>
        <taxon>Bacillaceae</taxon>
    </lineage>
</organism>
<feature type="transmembrane region" description="Helical" evidence="1">
    <location>
        <begin position="245"/>
        <end position="262"/>
    </location>
</feature>
<evidence type="ECO:0000256" key="1">
    <source>
        <dbReference type="SAM" id="Phobius"/>
    </source>
</evidence>
<feature type="transmembrane region" description="Helical" evidence="1">
    <location>
        <begin position="194"/>
        <end position="217"/>
    </location>
</feature>
<feature type="transmembrane region" description="Helical" evidence="1">
    <location>
        <begin position="54"/>
        <end position="74"/>
    </location>
</feature>
<feature type="transmembrane region" description="Helical" evidence="1">
    <location>
        <begin position="431"/>
        <end position="449"/>
    </location>
</feature>
<keyword evidence="4" id="KW-1185">Reference proteome</keyword>
<evidence type="ECO:0000313" key="3">
    <source>
        <dbReference type="EMBL" id="SFL72369.1"/>
    </source>
</evidence>
<dbReference type="RefSeq" id="WP_090925932.1">
    <property type="nucleotide sequence ID" value="NZ_FOTY01000004.1"/>
</dbReference>
<sequence length="455" mass="50443">MNNNYLGTASFAAVILYLFYVFVSAVAVQYIFSGVAALLLFFSLFKMSPLNRSVILLLLLIGSSLFYFYDTNYIEVLTSFGENMNLLALFLLIPLLGILMSESGYLQALQAYFLEREKRHASHPYRMGFLLTASMGSILNLGSMPLVYNIGYESFSSFENKRFVMMLLRAFGFCMLWSPYFINVGLILSLYNISWIHIGGPGLVLALIYAMCIPLFFRQTVFQNERRVINQQTQVEDIKTVKHRLMMLGGFVLVLLTLSFAAESLFSISMLASVSLIALFLPVIWSACTGNSRTYIQSGLQHIRNSFGRLYNEIGIFITAGFFGEALSLSGAGEWLSTMMLKGSGGIIPVLILMLIATAVALAFVGIHPVIIVLGFGSSLQPAHFGVEPAFMGLMLLTAWMMAVQLSPFSGSVLMASNLMKETPWTVIRKNVPFIAVMTVVMTTVLSVMEWSGLL</sequence>
<feature type="transmembrane region" description="Helical" evidence="1">
    <location>
        <begin position="86"/>
        <end position="108"/>
    </location>
</feature>
<accession>A0A1I4K0R7</accession>
<keyword evidence="1" id="KW-1133">Transmembrane helix</keyword>
<dbReference type="AlphaFoldDB" id="A0A1I4K0R7"/>
<dbReference type="InterPro" id="IPR010656">
    <property type="entry name" value="DctM"/>
</dbReference>
<evidence type="ECO:0000313" key="4">
    <source>
        <dbReference type="Proteomes" id="UP000199668"/>
    </source>
</evidence>
<feature type="transmembrane region" description="Helical" evidence="1">
    <location>
        <begin position="268"/>
        <end position="289"/>
    </location>
</feature>